<dbReference type="AlphaFoldDB" id="A0A2T0TPC7"/>
<accession>A0A2T0TPC7</accession>
<sequence>MVHPLGRDVFGCDLAAKTVHGADTAAVVPSALAGCAGGPLVSVLSSVIDAWLGVPLVLGRITLLSSRHAAPVGRHRGACLDALPRSGVPVPASVDVPWRDT</sequence>
<evidence type="ECO:0000313" key="2">
    <source>
        <dbReference type="Proteomes" id="UP000239210"/>
    </source>
</evidence>
<reference evidence="1 2" key="1">
    <citation type="submission" date="2018-03" db="EMBL/GenBank/DDBJ databases">
        <title>Genomic Encyclopedia of Archaeal and Bacterial Type Strains, Phase II (KMG-II): from individual species to whole genera.</title>
        <authorList>
            <person name="Goeker M."/>
        </authorList>
    </citation>
    <scope>NUCLEOTIDE SEQUENCE [LARGE SCALE GENOMIC DNA]</scope>
    <source>
        <strain evidence="1 2">DSM 45416</strain>
    </source>
</reference>
<dbReference type="EMBL" id="PVTG01000013">
    <property type="protein sequence ID" value="PRY47525.1"/>
    <property type="molecule type" value="Genomic_DNA"/>
</dbReference>
<gene>
    <name evidence="1" type="ORF">LY71_11326</name>
</gene>
<proteinExistence type="predicted"/>
<protein>
    <submittedName>
        <fullName evidence="1">Uncharacterized protein</fullName>
    </submittedName>
</protein>
<organism evidence="1 2">
    <name type="scientific">Geodermatophilus tzadiensis</name>
    <dbReference type="NCBI Taxonomy" id="1137988"/>
    <lineage>
        <taxon>Bacteria</taxon>
        <taxon>Bacillati</taxon>
        <taxon>Actinomycetota</taxon>
        <taxon>Actinomycetes</taxon>
        <taxon>Geodermatophilales</taxon>
        <taxon>Geodermatophilaceae</taxon>
        <taxon>Geodermatophilus</taxon>
    </lineage>
</organism>
<name>A0A2T0TPC7_9ACTN</name>
<dbReference type="Proteomes" id="UP000239210">
    <property type="component" value="Unassembled WGS sequence"/>
</dbReference>
<comment type="caution">
    <text evidence="1">The sequence shown here is derived from an EMBL/GenBank/DDBJ whole genome shotgun (WGS) entry which is preliminary data.</text>
</comment>
<evidence type="ECO:0000313" key="1">
    <source>
        <dbReference type="EMBL" id="PRY47525.1"/>
    </source>
</evidence>
<dbReference type="PROSITE" id="PS51257">
    <property type="entry name" value="PROKAR_LIPOPROTEIN"/>
    <property type="match status" value="1"/>
</dbReference>
<keyword evidence="2" id="KW-1185">Reference proteome</keyword>